<keyword evidence="2" id="KW-1185">Reference proteome</keyword>
<name>G9WXA5_9FIRM</name>
<dbReference type="PATRIC" id="fig|796944.3.peg.2235"/>
<evidence type="ECO:0000313" key="1">
    <source>
        <dbReference type="EMBL" id="EHL09438.1"/>
    </source>
</evidence>
<gene>
    <name evidence="1" type="ORF">HMPREF9624_01479</name>
</gene>
<evidence type="ECO:0008006" key="3">
    <source>
        <dbReference type="Google" id="ProtNLM"/>
    </source>
</evidence>
<organism evidence="1 2">
    <name type="scientific">Oribacterium asaccharolyticum ACB7</name>
    <dbReference type="NCBI Taxonomy" id="796944"/>
    <lineage>
        <taxon>Bacteria</taxon>
        <taxon>Bacillati</taxon>
        <taxon>Bacillota</taxon>
        <taxon>Clostridia</taxon>
        <taxon>Lachnospirales</taxon>
        <taxon>Lachnospiraceae</taxon>
        <taxon>Oribacterium</taxon>
    </lineage>
</organism>
<dbReference type="HOGENOM" id="CLU_080981_1_0_9"/>
<dbReference type="AlphaFoldDB" id="G9WXA5"/>
<proteinExistence type="predicted"/>
<dbReference type="InterPro" id="IPR024523">
    <property type="entry name" value="DUF3793"/>
</dbReference>
<comment type="caution">
    <text evidence="1">The sequence shown here is derived from an EMBL/GenBank/DDBJ whole genome shotgun (WGS) entry which is preliminary data.</text>
</comment>
<accession>G9WXA5</accession>
<dbReference type="Pfam" id="PF12672">
    <property type="entry name" value="DUF3793"/>
    <property type="match status" value="1"/>
</dbReference>
<evidence type="ECO:0000313" key="2">
    <source>
        <dbReference type="Proteomes" id="UP000003527"/>
    </source>
</evidence>
<dbReference type="EMBL" id="AFZD01000021">
    <property type="protein sequence ID" value="EHL09438.1"/>
    <property type="molecule type" value="Genomic_DNA"/>
</dbReference>
<protein>
    <recommendedName>
        <fullName evidence="3">DUF3793 domain-containing protein</fullName>
    </recommendedName>
</protein>
<dbReference type="Proteomes" id="UP000003527">
    <property type="component" value="Unassembled WGS sequence"/>
</dbReference>
<reference evidence="1 2" key="1">
    <citation type="submission" date="2011-08" db="EMBL/GenBank/DDBJ databases">
        <title>The Genome Sequence of Oribacterium sp. ACB7.</title>
        <authorList>
            <consortium name="The Broad Institute Genome Sequencing Platform"/>
            <person name="Earl A."/>
            <person name="Ward D."/>
            <person name="Feldgarden M."/>
            <person name="Gevers D."/>
            <person name="Sizova M."/>
            <person name="Hazen A."/>
            <person name="Epstein S."/>
            <person name="Young S.K."/>
            <person name="Zeng Q."/>
            <person name="Gargeya S."/>
            <person name="Fitzgerald M."/>
            <person name="Haas B."/>
            <person name="Abouelleil A."/>
            <person name="Alvarado L."/>
            <person name="Arachchi H.M."/>
            <person name="Berlin A."/>
            <person name="Brown A."/>
            <person name="Chapman S.B."/>
            <person name="Chen Z."/>
            <person name="Dunbar C."/>
            <person name="Freedman E."/>
            <person name="Gearin G."/>
            <person name="Gellesch M."/>
            <person name="Goldberg J."/>
            <person name="Griggs A."/>
            <person name="Gujja S."/>
            <person name="Heiman D."/>
            <person name="Howarth C."/>
            <person name="Larson L."/>
            <person name="Lui A."/>
            <person name="MacDonald P.J.P."/>
            <person name="Montmayeur A."/>
            <person name="Murphy C."/>
            <person name="Neiman D."/>
            <person name="Pearson M."/>
            <person name="Priest M."/>
            <person name="Roberts A."/>
            <person name="Saif S."/>
            <person name="Shea T."/>
            <person name="Shenoy N."/>
            <person name="Sisk P."/>
            <person name="Stolte C."/>
            <person name="Sykes S."/>
            <person name="Wortman J."/>
            <person name="Nusbaum C."/>
            <person name="Birren B."/>
        </authorList>
    </citation>
    <scope>NUCLEOTIDE SEQUENCE [LARGE SCALE GENOMIC DNA]</scope>
    <source>
        <strain evidence="1 2">ACB7</strain>
    </source>
</reference>
<sequence>MEKGRVFFKKNKTAEDLVKEHLCLNAPVIVGLKPAAIFTVTKEEKKLLERVLLQRRNAGAEKGTESELSILTLYSAEKESILLYRKETLLRHLADKRVQRFLYSLHLGYEEGEDWILRFKERFQNYKGAGDVFPHEVGIFLGYPLWDIRAFIENPRQKAKLTGYWKVYFDVEGALRRFQLFDECIARFTALAERCENLAVMAEYCCEKAMAA</sequence>
<dbReference type="RefSeq" id="WP_009537241.1">
    <property type="nucleotide sequence ID" value="NZ_JH414505.1"/>
</dbReference>